<comment type="caution">
    <text evidence="10">The sequence shown here is derived from an EMBL/GenBank/DDBJ whole genome shotgun (WGS) entry which is preliminary data.</text>
</comment>
<organism evidence="10 11">
    <name type="scientific">Aristolochia fimbriata</name>
    <name type="common">White veined hardy Dutchman's pipe vine</name>
    <dbReference type="NCBI Taxonomy" id="158543"/>
    <lineage>
        <taxon>Eukaryota</taxon>
        <taxon>Viridiplantae</taxon>
        <taxon>Streptophyta</taxon>
        <taxon>Embryophyta</taxon>
        <taxon>Tracheophyta</taxon>
        <taxon>Spermatophyta</taxon>
        <taxon>Magnoliopsida</taxon>
        <taxon>Magnoliidae</taxon>
        <taxon>Piperales</taxon>
        <taxon>Aristolochiaceae</taxon>
        <taxon>Aristolochia</taxon>
    </lineage>
</organism>
<reference evidence="10 11" key="1">
    <citation type="submission" date="2021-07" db="EMBL/GenBank/DDBJ databases">
        <title>The Aristolochia fimbriata genome: insights into angiosperm evolution, floral development and chemical biosynthesis.</title>
        <authorList>
            <person name="Jiao Y."/>
        </authorList>
    </citation>
    <scope>NUCLEOTIDE SEQUENCE [LARGE SCALE GENOMIC DNA]</scope>
    <source>
        <strain evidence="10">IBCAS-2021</strain>
        <tissue evidence="10">Leaf</tissue>
    </source>
</reference>
<dbReference type="Pfam" id="PF14541">
    <property type="entry name" value="TAXi_C"/>
    <property type="match status" value="1"/>
</dbReference>
<dbReference type="InterPro" id="IPR001969">
    <property type="entry name" value="Aspartic_peptidase_AS"/>
</dbReference>
<evidence type="ECO:0000256" key="3">
    <source>
        <dbReference type="ARBA" id="ARBA00022750"/>
    </source>
</evidence>
<accession>A0AAV7E7A9</accession>
<comment type="similarity">
    <text evidence="1 7">Belongs to the peptidase A1 family.</text>
</comment>
<keyword evidence="5" id="KW-0325">Glycoprotein</keyword>
<evidence type="ECO:0000256" key="4">
    <source>
        <dbReference type="ARBA" id="ARBA00022801"/>
    </source>
</evidence>
<protein>
    <recommendedName>
        <fullName evidence="9">Peptidase A1 domain-containing protein</fullName>
    </recommendedName>
</protein>
<dbReference type="InterPro" id="IPR032861">
    <property type="entry name" value="TAXi_N"/>
</dbReference>
<dbReference type="PROSITE" id="PS00141">
    <property type="entry name" value="ASP_PROTEASE"/>
    <property type="match status" value="1"/>
</dbReference>
<dbReference type="InterPro" id="IPR051708">
    <property type="entry name" value="Plant_Aspart_Prot_A1"/>
</dbReference>
<dbReference type="InterPro" id="IPR001461">
    <property type="entry name" value="Aspartic_peptidase_A1"/>
</dbReference>
<dbReference type="InterPro" id="IPR032799">
    <property type="entry name" value="TAXi_C"/>
</dbReference>
<dbReference type="GO" id="GO:0004190">
    <property type="term" value="F:aspartic-type endopeptidase activity"/>
    <property type="evidence" value="ECO:0007669"/>
    <property type="project" value="UniProtKB-KW"/>
</dbReference>
<evidence type="ECO:0000256" key="7">
    <source>
        <dbReference type="RuleBase" id="RU000454"/>
    </source>
</evidence>
<evidence type="ECO:0000256" key="8">
    <source>
        <dbReference type="SAM" id="SignalP"/>
    </source>
</evidence>
<name>A0AAV7E7A9_ARIFI</name>
<evidence type="ECO:0000256" key="6">
    <source>
        <dbReference type="PIRSR" id="PIRSR601461-1"/>
    </source>
</evidence>
<dbReference type="PANTHER" id="PTHR47967">
    <property type="entry name" value="OS07G0603500 PROTEIN-RELATED"/>
    <property type="match status" value="1"/>
</dbReference>
<keyword evidence="2 7" id="KW-0645">Protease</keyword>
<sequence>MKSSSLSLVFLLVLCSAALSSQRVLLSGESEGKNNNIDGGTGENSISLSLPLVSLPLSRHPATSLPFSSSAVKKQQVRGSKISYRSSFRYTRALVLSLPIGTPTQTQQMVLDTGSQLSWIQCQKKKQSSCFDPSLSSTFSNLPCNTSLCKPPVPDFTIPTDCDPNRLCHYSYFYADGTLAEGNLVREKINLSASQTTQPIILGCARDAQPAEGILGMNLGRLSFASQAGISKFSYCVPPTSNGAFYLGDNPNLRGGVRYLSLLRFDKQTSKGPLPYLDRAAYTVGMAGVRLGATRLNIPPAVFRPDAGGAGQTMIDSGTEYTFLVEAAHARIKAEVERAVGRRFRPKTGYVYAGGLDVCYQALAAEIGRLVGDVAMEFEGGAELVVEKERAWVDAGAGTACLSVGSSQLLGVESNIIGNFHQQNYWVEFDLVNSRVGVVRADCSRAV</sequence>
<proteinExistence type="inferred from homology"/>
<dbReference type="GO" id="GO:0006508">
    <property type="term" value="P:proteolysis"/>
    <property type="evidence" value="ECO:0007669"/>
    <property type="project" value="UniProtKB-KW"/>
</dbReference>
<feature type="active site" evidence="6">
    <location>
        <position position="112"/>
    </location>
</feature>
<evidence type="ECO:0000313" key="10">
    <source>
        <dbReference type="EMBL" id="KAG9444494.1"/>
    </source>
</evidence>
<dbReference type="CDD" id="cd05476">
    <property type="entry name" value="pepsin_A_like_plant"/>
    <property type="match status" value="1"/>
</dbReference>
<keyword evidence="11" id="KW-1185">Reference proteome</keyword>
<keyword evidence="3 7" id="KW-0064">Aspartyl protease</keyword>
<dbReference type="SUPFAM" id="SSF50630">
    <property type="entry name" value="Acid proteases"/>
    <property type="match status" value="1"/>
</dbReference>
<dbReference type="Gene3D" id="2.40.70.10">
    <property type="entry name" value="Acid Proteases"/>
    <property type="match status" value="2"/>
</dbReference>
<evidence type="ECO:0000313" key="11">
    <source>
        <dbReference type="Proteomes" id="UP000825729"/>
    </source>
</evidence>
<dbReference type="PRINTS" id="PR00792">
    <property type="entry name" value="PEPSIN"/>
</dbReference>
<evidence type="ECO:0000256" key="1">
    <source>
        <dbReference type="ARBA" id="ARBA00007447"/>
    </source>
</evidence>
<dbReference type="Proteomes" id="UP000825729">
    <property type="component" value="Unassembled WGS sequence"/>
</dbReference>
<dbReference type="InterPro" id="IPR021109">
    <property type="entry name" value="Peptidase_aspartic_dom_sf"/>
</dbReference>
<dbReference type="Pfam" id="PF14543">
    <property type="entry name" value="TAXi_N"/>
    <property type="match status" value="1"/>
</dbReference>
<feature type="chain" id="PRO_5043798485" description="Peptidase A1 domain-containing protein" evidence="8">
    <location>
        <begin position="21"/>
        <end position="447"/>
    </location>
</feature>
<dbReference type="InterPro" id="IPR033121">
    <property type="entry name" value="PEPTIDASE_A1"/>
</dbReference>
<feature type="signal peptide" evidence="8">
    <location>
        <begin position="1"/>
        <end position="20"/>
    </location>
</feature>
<gene>
    <name evidence="10" type="ORF">H6P81_015834</name>
</gene>
<dbReference type="InterPro" id="IPR034161">
    <property type="entry name" value="Pepsin-like_plant"/>
</dbReference>
<keyword evidence="4 7" id="KW-0378">Hydrolase</keyword>
<dbReference type="EMBL" id="JAINDJ010000006">
    <property type="protein sequence ID" value="KAG9444494.1"/>
    <property type="molecule type" value="Genomic_DNA"/>
</dbReference>
<dbReference type="AlphaFoldDB" id="A0AAV7E7A9"/>
<dbReference type="PANTHER" id="PTHR47967:SF31">
    <property type="entry name" value="ASPARTYL PROTEASE FAMILY PROTEIN"/>
    <property type="match status" value="1"/>
</dbReference>
<feature type="domain" description="Peptidase A1" evidence="9">
    <location>
        <begin position="94"/>
        <end position="439"/>
    </location>
</feature>
<dbReference type="GO" id="GO:0005576">
    <property type="term" value="C:extracellular region"/>
    <property type="evidence" value="ECO:0007669"/>
    <property type="project" value="TreeGrafter"/>
</dbReference>
<dbReference type="PROSITE" id="PS51767">
    <property type="entry name" value="PEPTIDASE_A1"/>
    <property type="match status" value="1"/>
</dbReference>
<evidence type="ECO:0000256" key="5">
    <source>
        <dbReference type="ARBA" id="ARBA00023180"/>
    </source>
</evidence>
<evidence type="ECO:0000256" key="2">
    <source>
        <dbReference type="ARBA" id="ARBA00022670"/>
    </source>
</evidence>
<evidence type="ECO:0000259" key="9">
    <source>
        <dbReference type="PROSITE" id="PS51767"/>
    </source>
</evidence>
<feature type="active site" evidence="6">
    <location>
        <position position="316"/>
    </location>
</feature>
<keyword evidence="8" id="KW-0732">Signal</keyword>